<proteinExistence type="predicted"/>
<accession>A0ABY4HDA0</accession>
<feature type="region of interest" description="Disordered" evidence="1">
    <location>
        <begin position="54"/>
        <end position="88"/>
    </location>
</feature>
<evidence type="ECO:0000256" key="1">
    <source>
        <dbReference type="SAM" id="MobiDB-lite"/>
    </source>
</evidence>
<dbReference type="RefSeq" id="WP_245033980.1">
    <property type="nucleotide sequence ID" value="NZ_CP095075.1"/>
</dbReference>
<reference evidence="2" key="1">
    <citation type="submission" date="2022-04" db="EMBL/GenBank/DDBJ databases">
        <title>Halobacillus sp. isolated from saltern.</title>
        <authorList>
            <person name="Won M."/>
            <person name="Lee C.-M."/>
            <person name="Woen H.-Y."/>
            <person name="Kwon S.-W."/>
        </authorList>
    </citation>
    <scope>NUCLEOTIDE SEQUENCE</scope>
    <source>
        <strain evidence="2">SSHM10-5</strain>
    </source>
</reference>
<dbReference type="Proteomes" id="UP000830326">
    <property type="component" value="Chromosome"/>
</dbReference>
<gene>
    <name evidence="2" type="ORF">MUO15_04965</name>
</gene>
<evidence type="ECO:0000313" key="2">
    <source>
        <dbReference type="EMBL" id="UOR12864.1"/>
    </source>
</evidence>
<keyword evidence="3" id="KW-1185">Reference proteome</keyword>
<organism evidence="2 3">
    <name type="scientific">Halobacillus amylolyticus</name>
    <dbReference type="NCBI Taxonomy" id="2932259"/>
    <lineage>
        <taxon>Bacteria</taxon>
        <taxon>Bacillati</taxon>
        <taxon>Bacillota</taxon>
        <taxon>Bacilli</taxon>
        <taxon>Bacillales</taxon>
        <taxon>Bacillaceae</taxon>
        <taxon>Halobacillus</taxon>
    </lineage>
</organism>
<sequence>MSATTKLKNQHAHAHYKPSRAERYKHSINQERQKNAQVAKDHGFSVLEYMESTGKKPLPTDENGVILIDPNDPNQRGGMEDFPSRELM</sequence>
<feature type="compositionally biased region" description="Basic residues" evidence="1">
    <location>
        <begin position="8"/>
        <end position="18"/>
    </location>
</feature>
<name>A0ABY4HDA0_9BACI</name>
<dbReference type="EMBL" id="CP095075">
    <property type="protein sequence ID" value="UOR12864.1"/>
    <property type="molecule type" value="Genomic_DNA"/>
</dbReference>
<protein>
    <submittedName>
        <fullName evidence="2">Uncharacterized protein</fullName>
    </submittedName>
</protein>
<evidence type="ECO:0000313" key="3">
    <source>
        <dbReference type="Proteomes" id="UP000830326"/>
    </source>
</evidence>
<feature type="region of interest" description="Disordered" evidence="1">
    <location>
        <begin position="1"/>
        <end position="23"/>
    </location>
</feature>
<feature type="compositionally biased region" description="Basic and acidic residues" evidence="1">
    <location>
        <begin position="78"/>
        <end position="88"/>
    </location>
</feature>